<comment type="function">
    <text evidence="6">Regulatory protein of the TOL plasmid xyl operons. XylS activates the xylXYZLTEGFJQKIH operon required for the degradation of toluene, m-xylene and p-xylene.</text>
</comment>
<evidence type="ECO:0000256" key="1">
    <source>
        <dbReference type="ARBA" id="ARBA00004496"/>
    </source>
</evidence>
<dbReference type="InterPro" id="IPR050204">
    <property type="entry name" value="AraC_XylS_family_regulators"/>
</dbReference>
<dbReference type="PROSITE" id="PS01124">
    <property type="entry name" value="HTH_ARAC_FAMILY_2"/>
    <property type="match status" value="1"/>
</dbReference>
<name>A0ABS0MZL1_PSELU</name>
<evidence type="ECO:0000313" key="9">
    <source>
        <dbReference type="Proteomes" id="UP000638986"/>
    </source>
</evidence>
<accession>A0ABS0MZL1</accession>
<dbReference type="InterPro" id="IPR018060">
    <property type="entry name" value="HTH_AraC"/>
</dbReference>
<dbReference type="PANTHER" id="PTHR46796:SF6">
    <property type="entry name" value="ARAC SUBFAMILY"/>
    <property type="match status" value="1"/>
</dbReference>
<protein>
    <submittedName>
        <fullName evidence="8">Helix-turn-helix transcriptional regulator</fullName>
    </submittedName>
</protein>
<evidence type="ECO:0000256" key="2">
    <source>
        <dbReference type="ARBA" id="ARBA00023015"/>
    </source>
</evidence>
<dbReference type="InterPro" id="IPR018062">
    <property type="entry name" value="HTH_AraC-typ_CS"/>
</dbReference>
<dbReference type="Pfam" id="PF12833">
    <property type="entry name" value="HTH_18"/>
    <property type="match status" value="1"/>
</dbReference>
<reference evidence="8 9" key="1">
    <citation type="submission" date="2020-11" db="EMBL/GenBank/DDBJ databases">
        <title>Enhanced detection system for hospital associated transmission using whole genome sequencing surveillance.</title>
        <authorList>
            <person name="Harrison L.H."/>
            <person name="Van Tyne D."/>
            <person name="Marsh J.W."/>
            <person name="Griffith M.P."/>
            <person name="Snyder D.J."/>
            <person name="Cooper V.S."/>
            <person name="Mustapha M."/>
        </authorList>
    </citation>
    <scope>NUCLEOTIDE SEQUENCE [LARGE SCALE GENOMIC DNA]</scope>
    <source>
        <strain evidence="8 9">PSB00013</strain>
    </source>
</reference>
<dbReference type="InterPro" id="IPR009057">
    <property type="entry name" value="Homeodomain-like_sf"/>
</dbReference>
<evidence type="ECO:0000256" key="4">
    <source>
        <dbReference type="ARBA" id="ARBA00023159"/>
    </source>
</evidence>
<gene>
    <name evidence="8" type="ORF">I5Q09_21200</name>
</gene>
<keyword evidence="5" id="KW-0804">Transcription</keyword>
<keyword evidence="3" id="KW-0238">DNA-binding</keyword>
<dbReference type="PROSITE" id="PS00041">
    <property type="entry name" value="HTH_ARAC_FAMILY_1"/>
    <property type="match status" value="1"/>
</dbReference>
<comment type="caution">
    <text evidence="8">The sequence shown here is derived from an EMBL/GenBank/DDBJ whole genome shotgun (WGS) entry which is preliminary data.</text>
</comment>
<dbReference type="PANTHER" id="PTHR46796">
    <property type="entry name" value="HTH-TYPE TRANSCRIPTIONAL ACTIVATOR RHAS-RELATED"/>
    <property type="match status" value="1"/>
</dbReference>
<comment type="subcellular location">
    <subcellularLocation>
        <location evidence="1">Cytoplasm</location>
    </subcellularLocation>
</comment>
<proteinExistence type="predicted"/>
<evidence type="ECO:0000259" key="7">
    <source>
        <dbReference type="PROSITE" id="PS01124"/>
    </source>
</evidence>
<dbReference type="Proteomes" id="UP000638986">
    <property type="component" value="Unassembled WGS sequence"/>
</dbReference>
<sequence>MQQADDFQVFRTLDQASNAHRLRHTALGNGMALAQWYRSDADVLGYSSPDHHTLSLYLEGGWQTFRLDQPGHYGAPDRFCVLPAGHDSDWSVTQGLGFMHLYVTPEQLMLETIRVLDKEPRAIHLHERTYMEDPALVAICRALERSDWQEPGERLLCSSLAHEAVSHLLLNGCGPRQEVHWRGGLSPSVRRRIRDYIDTHLDKPLELATLAEEAALSTFHFSRMFTLSFGMPPHRYVLARRLAKARELLVNTTLPLAQITLDCGFSSASHLSRRFAQVHGATPGQYRTALSRTGLKR</sequence>
<evidence type="ECO:0000256" key="5">
    <source>
        <dbReference type="ARBA" id="ARBA00023163"/>
    </source>
</evidence>
<dbReference type="Gene3D" id="1.10.10.60">
    <property type="entry name" value="Homeodomain-like"/>
    <property type="match status" value="2"/>
</dbReference>
<keyword evidence="2" id="KW-0805">Transcription regulation</keyword>
<dbReference type="RefSeq" id="WP_197873271.1">
    <property type="nucleotide sequence ID" value="NZ_JADTXM010000018.1"/>
</dbReference>
<evidence type="ECO:0000256" key="6">
    <source>
        <dbReference type="ARBA" id="ARBA00037345"/>
    </source>
</evidence>
<organism evidence="8 9">
    <name type="scientific">Pseudomonas luteola</name>
    <dbReference type="NCBI Taxonomy" id="47886"/>
    <lineage>
        <taxon>Bacteria</taxon>
        <taxon>Pseudomonadati</taxon>
        <taxon>Pseudomonadota</taxon>
        <taxon>Gammaproteobacteria</taxon>
        <taxon>Pseudomonadales</taxon>
        <taxon>Pseudomonadaceae</taxon>
        <taxon>Pseudomonas</taxon>
    </lineage>
</organism>
<feature type="domain" description="HTH araC/xylS-type" evidence="7">
    <location>
        <begin position="191"/>
        <end position="289"/>
    </location>
</feature>
<evidence type="ECO:0000313" key="8">
    <source>
        <dbReference type="EMBL" id="MBH3441202.1"/>
    </source>
</evidence>
<dbReference type="SMART" id="SM00342">
    <property type="entry name" value="HTH_ARAC"/>
    <property type="match status" value="1"/>
</dbReference>
<dbReference type="EMBL" id="JADTXM010000018">
    <property type="protein sequence ID" value="MBH3441202.1"/>
    <property type="molecule type" value="Genomic_DNA"/>
</dbReference>
<dbReference type="SUPFAM" id="SSF46689">
    <property type="entry name" value="Homeodomain-like"/>
    <property type="match status" value="2"/>
</dbReference>
<evidence type="ECO:0000256" key="3">
    <source>
        <dbReference type="ARBA" id="ARBA00023125"/>
    </source>
</evidence>
<keyword evidence="4" id="KW-0010">Activator</keyword>